<comment type="caution">
    <text evidence="1">The sequence shown here is derived from an EMBL/GenBank/DDBJ whole genome shotgun (WGS) entry which is preliminary data.</text>
</comment>
<sequence length="256" mass="27163">MAFLNRNPSLCFLVLAFAYLVLLTSPVHSLKCSSQKFANNKLYTNCTDLPTLSSSLHWTHNSKNSSLSIAFVAPPAKPEGWIAWAINPTQTGMAGSQALIAFKDSNGSMTVKTYNISSYSSIVEGKISLEVSESSAEFSGGSMKIFATLKLPKTMTEVNHVWQVGGSVTEGMPGKHEFQPANLKSMGKLQLQLTEKAQSNGTSIGSPSIAPSTSPSTSTSTSTSISPSPSATKSSASSNTVTYAFFMLMIGVLILN</sequence>
<reference evidence="1 2" key="2">
    <citation type="journal article" date="2022" name="Mol. Ecol. Resour.">
        <title>The genomes of chicory, endive, great burdock and yacon provide insights into Asteraceae paleo-polyploidization history and plant inulin production.</title>
        <authorList>
            <person name="Fan W."/>
            <person name="Wang S."/>
            <person name="Wang H."/>
            <person name="Wang A."/>
            <person name="Jiang F."/>
            <person name="Liu H."/>
            <person name="Zhao H."/>
            <person name="Xu D."/>
            <person name="Zhang Y."/>
        </authorList>
    </citation>
    <scope>NUCLEOTIDE SEQUENCE [LARGE SCALE GENOMIC DNA]</scope>
    <source>
        <strain evidence="2">cv. Punajuju</strain>
        <tissue evidence="1">Leaves</tissue>
    </source>
</reference>
<proteinExistence type="predicted"/>
<evidence type="ECO:0000313" key="1">
    <source>
        <dbReference type="EMBL" id="KAI3787933.1"/>
    </source>
</evidence>
<gene>
    <name evidence="1" type="ORF">L2E82_00452</name>
</gene>
<evidence type="ECO:0000313" key="2">
    <source>
        <dbReference type="Proteomes" id="UP001055811"/>
    </source>
</evidence>
<organism evidence="1 2">
    <name type="scientific">Cichorium intybus</name>
    <name type="common">Chicory</name>
    <dbReference type="NCBI Taxonomy" id="13427"/>
    <lineage>
        <taxon>Eukaryota</taxon>
        <taxon>Viridiplantae</taxon>
        <taxon>Streptophyta</taxon>
        <taxon>Embryophyta</taxon>
        <taxon>Tracheophyta</taxon>
        <taxon>Spermatophyta</taxon>
        <taxon>Magnoliopsida</taxon>
        <taxon>eudicotyledons</taxon>
        <taxon>Gunneridae</taxon>
        <taxon>Pentapetalae</taxon>
        <taxon>asterids</taxon>
        <taxon>campanulids</taxon>
        <taxon>Asterales</taxon>
        <taxon>Asteraceae</taxon>
        <taxon>Cichorioideae</taxon>
        <taxon>Cichorieae</taxon>
        <taxon>Cichoriinae</taxon>
        <taxon>Cichorium</taxon>
    </lineage>
</organism>
<reference evidence="2" key="1">
    <citation type="journal article" date="2022" name="Mol. Ecol. Resour.">
        <title>The genomes of chicory, endive, great burdock and yacon provide insights into Asteraceae palaeo-polyploidization history and plant inulin production.</title>
        <authorList>
            <person name="Fan W."/>
            <person name="Wang S."/>
            <person name="Wang H."/>
            <person name="Wang A."/>
            <person name="Jiang F."/>
            <person name="Liu H."/>
            <person name="Zhao H."/>
            <person name="Xu D."/>
            <person name="Zhang Y."/>
        </authorList>
    </citation>
    <scope>NUCLEOTIDE SEQUENCE [LARGE SCALE GENOMIC DNA]</scope>
    <source>
        <strain evidence="2">cv. Punajuju</strain>
    </source>
</reference>
<protein>
    <submittedName>
        <fullName evidence="1">Uncharacterized protein</fullName>
    </submittedName>
</protein>
<dbReference type="Proteomes" id="UP001055811">
    <property type="component" value="Linkage Group LG01"/>
</dbReference>
<name>A0ACB9GXL4_CICIN</name>
<accession>A0ACB9GXL4</accession>
<keyword evidence="2" id="KW-1185">Reference proteome</keyword>
<dbReference type="EMBL" id="CM042009">
    <property type="protein sequence ID" value="KAI3787933.1"/>
    <property type="molecule type" value="Genomic_DNA"/>
</dbReference>